<evidence type="ECO:0000313" key="1">
    <source>
        <dbReference type="EMBL" id="SFV61941.1"/>
    </source>
</evidence>
<reference evidence="1" key="1">
    <citation type="submission" date="2016-10" db="EMBL/GenBank/DDBJ databases">
        <authorList>
            <person name="de Groot N.N."/>
        </authorList>
    </citation>
    <scope>NUCLEOTIDE SEQUENCE</scope>
</reference>
<dbReference type="EMBL" id="FPHH01000064">
    <property type="protein sequence ID" value="SFV61941.1"/>
    <property type="molecule type" value="Genomic_DNA"/>
</dbReference>
<gene>
    <name evidence="1" type="ORF">MNB_SM-5-843</name>
</gene>
<dbReference type="AlphaFoldDB" id="A0A1W1C8D3"/>
<sequence>MMGSDVGCKRYKIASFFGSETLVSPWDGTKVPFPKES</sequence>
<name>A0A1W1C8D3_9ZZZZ</name>
<accession>A0A1W1C8D3</accession>
<proteinExistence type="predicted"/>
<protein>
    <submittedName>
        <fullName evidence="1">Uncharacterized protein</fullName>
    </submittedName>
</protein>
<organism evidence="1">
    <name type="scientific">hydrothermal vent metagenome</name>
    <dbReference type="NCBI Taxonomy" id="652676"/>
    <lineage>
        <taxon>unclassified sequences</taxon>
        <taxon>metagenomes</taxon>
        <taxon>ecological metagenomes</taxon>
    </lineage>
</organism>